<name>A0A482XH17_LAOST</name>
<gene>
    <name evidence="2" type="ORF">LSTR_LSTR000570</name>
</gene>
<feature type="region of interest" description="Disordered" evidence="1">
    <location>
        <begin position="1"/>
        <end position="71"/>
    </location>
</feature>
<organism evidence="2 3">
    <name type="scientific">Laodelphax striatellus</name>
    <name type="common">Small brown planthopper</name>
    <name type="synonym">Delphax striatella</name>
    <dbReference type="NCBI Taxonomy" id="195883"/>
    <lineage>
        <taxon>Eukaryota</taxon>
        <taxon>Metazoa</taxon>
        <taxon>Ecdysozoa</taxon>
        <taxon>Arthropoda</taxon>
        <taxon>Hexapoda</taxon>
        <taxon>Insecta</taxon>
        <taxon>Pterygota</taxon>
        <taxon>Neoptera</taxon>
        <taxon>Paraneoptera</taxon>
        <taxon>Hemiptera</taxon>
        <taxon>Auchenorrhyncha</taxon>
        <taxon>Fulgoroidea</taxon>
        <taxon>Delphacidae</taxon>
        <taxon>Criomorphinae</taxon>
        <taxon>Laodelphax</taxon>
    </lineage>
</organism>
<proteinExistence type="predicted"/>
<comment type="caution">
    <text evidence="2">The sequence shown here is derived from an EMBL/GenBank/DDBJ whole genome shotgun (WGS) entry which is preliminary data.</text>
</comment>
<reference evidence="2 3" key="1">
    <citation type="journal article" date="2017" name="Gigascience">
        <title>Genome sequence of the small brown planthopper, Laodelphax striatellus.</title>
        <authorList>
            <person name="Zhu J."/>
            <person name="Jiang F."/>
            <person name="Wang X."/>
            <person name="Yang P."/>
            <person name="Bao Y."/>
            <person name="Zhao W."/>
            <person name="Wang W."/>
            <person name="Lu H."/>
            <person name="Wang Q."/>
            <person name="Cui N."/>
            <person name="Li J."/>
            <person name="Chen X."/>
            <person name="Luo L."/>
            <person name="Yu J."/>
            <person name="Kang L."/>
            <person name="Cui F."/>
        </authorList>
    </citation>
    <scope>NUCLEOTIDE SEQUENCE [LARGE SCALE GENOMIC DNA]</scope>
    <source>
        <strain evidence="2">Lst14</strain>
    </source>
</reference>
<evidence type="ECO:0000313" key="3">
    <source>
        <dbReference type="Proteomes" id="UP000291343"/>
    </source>
</evidence>
<feature type="compositionally biased region" description="Acidic residues" evidence="1">
    <location>
        <begin position="39"/>
        <end position="67"/>
    </location>
</feature>
<dbReference type="InParanoid" id="A0A482XH17"/>
<sequence length="109" mass="12631">MLPILGCFRKEGSDSDSDLFDDSDNDPDFQLSDHHTDSEMSEVDNDDDAVLNDDVEQQEDIPNEPEEQTTTNYWYGRGRSKFKWSKKEPQRTTRTPIENIIPRMHIPGV</sequence>
<feature type="compositionally biased region" description="Acidic residues" evidence="1">
    <location>
        <begin position="14"/>
        <end position="27"/>
    </location>
</feature>
<dbReference type="AlphaFoldDB" id="A0A482XH17"/>
<keyword evidence="3" id="KW-1185">Reference proteome</keyword>
<dbReference type="Proteomes" id="UP000291343">
    <property type="component" value="Unassembled WGS sequence"/>
</dbReference>
<dbReference type="EMBL" id="QKKF02010319">
    <property type="protein sequence ID" value="RZF44618.1"/>
    <property type="molecule type" value="Genomic_DNA"/>
</dbReference>
<evidence type="ECO:0000256" key="1">
    <source>
        <dbReference type="SAM" id="MobiDB-lite"/>
    </source>
</evidence>
<evidence type="ECO:0000313" key="2">
    <source>
        <dbReference type="EMBL" id="RZF44618.1"/>
    </source>
</evidence>
<accession>A0A482XH17</accession>
<protein>
    <submittedName>
        <fullName evidence="2">Uncharacterized protein</fullName>
    </submittedName>
</protein>